<dbReference type="EMBL" id="PKMF04000693">
    <property type="protein sequence ID" value="KAK7821700.1"/>
    <property type="molecule type" value="Genomic_DNA"/>
</dbReference>
<sequence length="77" mass="8702">MRQKNLSQRSITPEISKVKAKTSSNPKCKEFRKTGLDHYDLLGQLFNIGTAIEFLQISSAQLASNSEMKSKNWMPLS</sequence>
<evidence type="ECO:0000313" key="3">
    <source>
        <dbReference type="Proteomes" id="UP000237347"/>
    </source>
</evidence>
<reference evidence="2 3" key="1">
    <citation type="journal article" date="2018" name="Sci. Data">
        <title>The draft genome sequence of cork oak.</title>
        <authorList>
            <person name="Ramos A.M."/>
            <person name="Usie A."/>
            <person name="Barbosa P."/>
            <person name="Barros P.M."/>
            <person name="Capote T."/>
            <person name="Chaves I."/>
            <person name="Simoes F."/>
            <person name="Abreu I."/>
            <person name="Carrasquinho I."/>
            <person name="Faro C."/>
            <person name="Guimaraes J.B."/>
            <person name="Mendonca D."/>
            <person name="Nobrega F."/>
            <person name="Rodrigues L."/>
            <person name="Saibo N.J.M."/>
            <person name="Varela M.C."/>
            <person name="Egas C."/>
            <person name="Matos J."/>
            <person name="Miguel C.M."/>
            <person name="Oliveira M.M."/>
            <person name="Ricardo C.P."/>
            <person name="Goncalves S."/>
        </authorList>
    </citation>
    <scope>NUCLEOTIDE SEQUENCE [LARGE SCALE GENOMIC DNA]</scope>
    <source>
        <strain evidence="3">cv. HL8</strain>
    </source>
</reference>
<feature type="compositionally biased region" description="Polar residues" evidence="1">
    <location>
        <begin position="1"/>
        <end position="13"/>
    </location>
</feature>
<evidence type="ECO:0000256" key="1">
    <source>
        <dbReference type="SAM" id="MobiDB-lite"/>
    </source>
</evidence>
<proteinExistence type="predicted"/>
<keyword evidence="3" id="KW-1185">Reference proteome</keyword>
<gene>
    <name evidence="2" type="ORF">CFP56_037476</name>
</gene>
<protein>
    <submittedName>
        <fullName evidence="2">Uncharacterized protein</fullName>
    </submittedName>
</protein>
<evidence type="ECO:0000313" key="2">
    <source>
        <dbReference type="EMBL" id="KAK7821700.1"/>
    </source>
</evidence>
<dbReference type="AlphaFoldDB" id="A0AAW0J4T4"/>
<comment type="caution">
    <text evidence="2">The sequence shown here is derived from an EMBL/GenBank/DDBJ whole genome shotgun (WGS) entry which is preliminary data.</text>
</comment>
<organism evidence="2 3">
    <name type="scientific">Quercus suber</name>
    <name type="common">Cork oak</name>
    <dbReference type="NCBI Taxonomy" id="58331"/>
    <lineage>
        <taxon>Eukaryota</taxon>
        <taxon>Viridiplantae</taxon>
        <taxon>Streptophyta</taxon>
        <taxon>Embryophyta</taxon>
        <taxon>Tracheophyta</taxon>
        <taxon>Spermatophyta</taxon>
        <taxon>Magnoliopsida</taxon>
        <taxon>eudicotyledons</taxon>
        <taxon>Gunneridae</taxon>
        <taxon>Pentapetalae</taxon>
        <taxon>rosids</taxon>
        <taxon>fabids</taxon>
        <taxon>Fagales</taxon>
        <taxon>Fagaceae</taxon>
        <taxon>Quercus</taxon>
    </lineage>
</organism>
<accession>A0AAW0J4T4</accession>
<name>A0AAW0J4T4_QUESU</name>
<dbReference type="Proteomes" id="UP000237347">
    <property type="component" value="Unassembled WGS sequence"/>
</dbReference>
<feature type="region of interest" description="Disordered" evidence="1">
    <location>
        <begin position="1"/>
        <end position="26"/>
    </location>
</feature>